<sequence length="193" mass="21777">MVVHLETDRLTLRRLTTDDLDNLVELDSDPEVMRYLTGGRPTPRGWLRDEALPKMLAHYDRGDAYGYWALAAGADPGFLGWVGFRPDAGLEPAADVDRSGIEVGYRLRRAAWGQGYATEACRALVRRGFEELGVERVYAETMAVNAASRRVMEKTGLRHLATFFPDWPEPIPGAEHGEVQYALTRDEWRSVNR</sequence>
<dbReference type="InterPro" id="IPR016181">
    <property type="entry name" value="Acyl_CoA_acyltransferase"/>
</dbReference>
<reference evidence="2" key="1">
    <citation type="journal article" date="2014" name="Int. J. Syst. Evol. Microbiol.">
        <title>Complete genome sequence of Corynebacterium casei LMG S-19264T (=DSM 44701T), isolated from a smear-ripened cheese.</title>
        <authorList>
            <consortium name="US DOE Joint Genome Institute (JGI-PGF)"/>
            <person name="Walter F."/>
            <person name="Albersmeier A."/>
            <person name="Kalinowski J."/>
            <person name="Ruckert C."/>
        </authorList>
    </citation>
    <scope>NUCLEOTIDE SEQUENCE</scope>
    <source>
        <strain evidence="2">JCM 19831</strain>
    </source>
</reference>
<dbReference type="SUPFAM" id="SSF55729">
    <property type="entry name" value="Acyl-CoA N-acyltransferases (Nat)"/>
    <property type="match status" value="1"/>
</dbReference>
<proteinExistence type="predicted"/>
<dbReference type="Gene3D" id="3.40.630.30">
    <property type="match status" value="1"/>
</dbReference>
<evidence type="ECO:0000313" key="2">
    <source>
        <dbReference type="EMBL" id="GGM31209.1"/>
    </source>
</evidence>
<protein>
    <submittedName>
        <fullName evidence="2">GNAT family acetyltransferase</fullName>
    </submittedName>
</protein>
<evidence type="ECO:0000313" key="3">
    <source>
        <dbReference type="Proteomes" id="UP000642070"/>
    </source>
</evidence>
<dbReference type="InterPro" id="IPR000182">
    <property type="entry name" value="GNAT_dom"/>
</dbReference>
<dbReference type="PANTHER" id="PTHR43792:SF1">
    <property type="entry name" value="N-ACETYLTRANSFERASE DOMAIN-CONTAINING PROTEIN"/>
    <property type="match status" value="1"/>
</dbReference>
<reference evidence="2" key="2">
    <citation type="submission" date="2020-09" db="EMBL/GenBank/DDBJ databases">
        <authorList>
            <person name="Sun Q."/>
            <person name="Ohkuma M."/>
        </authorList>
    </citation>
    <scope>NUCLEOTIDE SEQUENCE</scope>
    <source>
        <strain evidence="2">JCM 19831</strain>
    </source>
</reference>
<dbReference type="Pfam" id="PF13302">
    <property type="entry name" value="Acetyltransf_3"/>
    <property type="match status" value="1"/>
</dbReference>
<organism evidence="2 3">
    <name type="scientific">Dactylosporangium sucinum</name>
    <dbReference type="NCBI Taxonomy" id="1424081"/>
    <lineage>
        <taxon>Bacteria</taxon>
        <taxon>Bacillati</taxon>
        <taxon>Actinomycetota</taxon>
        <taxon>Actinomycetes</taxon>
        <taxon>Micromonosporales</taxon>
        <taxon>Micromonosporaceae</taxon>
        <taxon>Dactylosporangium</taxon>
    </lineage>
</organism>
<dbReference type="RefSeq" id="WP_190250957.1">
    <property type="nucleotide sequence ID" value="NZ_BMPI01000015.1"/>
</dbReference>
<dbReference type="GO" id="GO:0016747">
    <property type="term" value="F:acyltransferase activity, transferring groups other than amino-acyl groups"/>
    <property type="evidence" value="ECO:0007669"/>
    <property type="project" value="InterPro"/>
</dbReference>
<dbReference type="Proteomes" id="UP000642070">
    <property type="component" value="Unassembled WGS sequence"/>
</dbReference>
<accession>A0A917TR61</accession>
<dbReference type="InterPro" id="IPR051531">
    <property type="entry name" value="N-acetyltransferase"/>
</dbReference>
<gene>
    <name evidence="2" type="ORF">GCM10007977_035570</name>
</gene>
<keyword evidence="3" id="KW-1185">Reference proteome</keyword>
<dbReference type="PANTHER" id="PTHR43792">
    <property type="entry name" value="GNAT FAMILY, PUTATIVE (AFU_ORTHOLOGUE AFUA_3G00765)-RELATED-RELATED"/>
    <property type="match status" value="1"/>
</dbReference>
<comment type="caution">
    <text evidence="2">The sequence shown here is derived from an EMBL/GenBank/DDBJ whole genome shotgun (WGS) entry which is preliminary data.</text>
</comment>
<evidence type="ECO:0000259" key="1">
    <source>
        <dbReference type="PROSITE" id="PS51186"/>
    </source>
</evidence>
<dbReference type="AlphaFoldDB" id="A0A917TR61"/>
<dbReference type="PROSITE" id="PS51186">
    <property type="entry name" value="GNAT"/>
    <property type="match status" value="1"/>
</dbReference>
<name>A0A917TR61_9ACTN</name>
<feature type="domain" description="N-acetyltransferase" evidence="1">
    <location>
        <begin position="10"/>
        <end position="186"/>
    </location>
</feature>
<dbReference type="EMBL" id="BMPI01000015">
    <property type="protein sequence ID" value="GGM31209.1"/>
    <property type="molecule type" value="Genomic_DNA"/>
</dbReference>